<keyword evidence="2" id="KW-1185">Reference proteome</keyword>
<comment type="caution">
    <text evidence="1">The sequence shown here is derived from an EMBL/GenBank/DDBJ whole genome shotgun (WGS) entry which is preliminary data.</text>
</comment>
<protein>
    <submittedName>
        <fullName evidence="1">Uncharacterized protein</fullName>
    </submittedName>
</protein>
<proteinExistence type="predicted"/>
<dbReference type="EMBL" id="JAMPKM010000051">
    <property type="protein sequence ID" value="MEP0820905.1"/>
    <property type="molecule type" value="Genomic_DNA"/>
</dbReference>
<accession>A0ABV0JGN4</accession>
<gene>
    <name evidence="1" type="ORF">NC998_27870</name>
</gene>
<evidence type="ECO:0000313" key="1">
    <source>
        <dbReference type="EMBL" id="MEP0820905.1"/>
    </source>
</evidence>
<sequence length="62" mass="7336">MEIKHCLTTFYKHFHSDFWVGLPAQAWLDGMDLATHWAESWLQLSDNKQPYLQRGLDAAFRL</sequence>
<reference evidence="1 2" key="1">
    <citation type="submission" date="2022-04" db="EMBL/GenBank/DDBJ databases">
        <title>Positive selection, recombination, and allopatry shape intraspecific diversity of widespread and dominant cyanobacteria.</title>
        <authorList>
            <person name="Wei J."/>
            <person name="Shu W."/>
            <person name="Hu C."/>
        </authorList>
    </citation>
    <scope>NUCLEOTIDE SEQUENCE [LARGE SCALE GENOMIC DNA]</scope>
    <source>
        <strain evidence="1 2">GB2-A4</strain>
    </source>
</reference>
<organism evidence="1 2">
    <name type="scientific">Trichocoleus desertorum GB2-A4</name>
    <dbReference type="NCBI Taxonomy" id="2933944"/>
    <lineage>
        <taxon>Bacteria</taxon>
        <taxon>Bacillati</taxon>
        <taxon>Cyanobacteriota</taxon>
        <taxon>Cyanophyceae</taxon>
        <taxon>Leptolyngbyales</taxon>
        <taxon>Trichocoleusaceae</taxon>
        <taxon>Trichocoleus</taxon>
    </lineage>
</organism>
<dbReference type="Proteomes" id="UP001464891">
    <property type="component" value="Unassembled WGS sequence"/>
</dbReference>
<name>A0ABV0JGN4_9CYAN</name>
<dbReference type="RefSeq" id="WP_190441954.1">
    <property type="nucleotide sequence ID" value="NZ_JAMPKM010000051.1"/>
</dbReference>
<evidence type="ECO:0000313" key="2">
    <source>
        <dbReference type="Proteomes" id="UP001464891"/>
    </source>
</evidence>